<dbReference type="AlphaFoldDB" id="L0KIX8"/>
<evidence type="ECO:0000256" key="7">
    <source>
        <dbReference type="ARBA" id="ARBA00023002"/>
    </source>
</evidence>
<evidence type="ECO:0000259" key="12">
    <source>
        <dbReference type="PROSITE" id="PS51669"/>
    </source>
</evidence>
<name>L0KIX8_MESAW</name>
<evidence type="ECO:0000256" key="2">
    <source>
        <dbReference type="ARBA" id="ARBA00001966"/>
    </source>
</evidence>
<dbReference type="PROSITE" id="PS00551">
    <property type="entry name" value="MOLYBDOPTERIN_PROK_1"/>
    <property type="match status" value="1"/>
</dbReference>
<feature type="domain" description="4Fe-4S Mo/W bis-MGD-type" evidence="12">
    <location>
        <begin position="6"/>
        <end position="62"/>
    </location>
</feature>
<dbReference type="GO" id="GO:1990204">
    <property type="term" value="C:oxidoreductase complex"/>
    <property type="evidence" value="ECO:0007669"/>
    <property type="project" value="UniProtKB-ARBA"/>
</dbReference>
<dbReference type="GeneID" id="90989539"/>
<comment type="similarity">
    <text evidence="3">Belongs to the prokaryotic molybdopterin-containing oxidoreductase family. NasA/NapA/NarB subfamily.</text>
</comment>
<dbReference type="CDD" id="cd02791">
    <property type="entry name" value="MopB_CT_Nitrate-R-NapA-like"/>
    <property type="match status" value="1"/>
</dbReference>
<dbReference type="InterPro" id="IPR007419">
    <property type="entry name" value="BFD-like_2Fe2S-bd_dom"/>
</dbReference>
<dbReference type="KEGG" id="mam:Mesau_02057"/>
<evidence type="ECO:0000313" key="13">
    <source>
        <dbReference type="EMBL" id="AGB44500.1"/>
    </source>
</evidence>
<dbReference type="InterPro" id="IPR006656">
    <property type="entry name" value="Mopterin_OxRdtase"/>
</dbReference>
<evidence type="ECO:0000256" key="3">
    <source>
        <dbReference type="ARBA" id="ARBA00008747"/>
    </source>
</evidence>
<dbReference type="CDD" id="cd02754">
    <property type="entry name" value="MopB_Nitrate-R-NapA-like"/>
    <property type="match status" value="1"/>
</dbReference>
<feature type="region of interest" description="Disordered" evidence="11">
    <location>
        <begin position="544"/>
        <end position="579"/>
    </location>
</feature>
<dbReference type="GO" id="GO:0043546">
    <property type="term" value="F:molybdopterin cofactor binding"/>
    <property type="evidence" value="ECO:0007669"/>
    <property type="project" value="InterPro"/>
</dbReference>
<dbReference type="Pfam" id="PF04879">
    <property type="entry name" value="Molybdop_Fe4S4"/>
    <property type="match status" value="1"/>
</dbReference>
<evidence type="ECO:0000256" key="11">
    <source>
        <dbReference type="SAM" id="MobiDB-lite"/>
    </source>
</evidence>
<dbReference type="GO" id="GO:0045333">
    <property type="term" value="P:cellular respiration"/>
    <property type="evidence" value="ECO:0007669"/>
    <property type="project" value="UniProtKB-ARBA"/>
</dbReference>
<keyword evidence="8" id="KW-0408">Iron</keyword>
<keyword evidence="5" id="KW-0500">Molybdenum</keyword>
<dbReference type="eggNOG" id="COG1251">
    <property type="taxonomic scope" value="Bacteria"/>
</dbReference>
<comment type="cofactor">
    <cofactor evidence="2">
        <name>[4Fe-4S] cluster</name>
        <dbReference type="ChEBI" id="CHEBI:49883"/>
    </cofactor>
</comment>
<dbReference type="SUPFAM" id="SSF53706">
    <property type="entry name" value="Formate dehydrogenase/DMSO reductase, domains 1-3"/>
    <property type="match status" value="1"/>
</dbReference>
<dbReference type="PANTHER" id="PTHR43105">
    <property type="entry name" value="RESPIRATORY NITRATE REDUCTASE"/>
    <property type="match status" value="1"/>
</dbReference>
<dbReference type="EMBL" id="CP003358">
    <property type="protein sequence ID" value="AGB44500.1"/>
    <property type="molecule type" value="Genomic_DNA"/>
</dbReference>
<dbReference type="InterPro" id="IPR041957">
    <property type="entry name" value="CT_Nitrate-R-NapA-like"/>
</dbReference>
<sequence length="923" mass="98966">MEIDAAREVRTTCPYCGVGCGVLAKVAANGQVSVRGDPDHPANFGRLCSKGSALAETIDLDGRLLHPQIHDRPAGWNEALDLVASTFRHTIAEHGPDAVAFYVSGQLLTEDYYLANKLMKGFIGSANIDTNSRLCMASSVAGHCRAFGSDTVPGIYEDLELADLIVLVGSNLAWCHPVLYQRIAAAREKRPEMKIVLVDPRRTMTSDIADMHLAIAPDGDVALFTGLLAWLGQHNALDRAYITAHTAGFGQALFAASTLDLAGVAAATGLSEDELSRFYSLFARTEKAVTVYSQGVNQSSQGTDKVNAIINCHLATGRIGKAGAGPFSVTGQPNAMGGREVGGMANMLAAHMEIENPGHRERVQRFWKAPAIAGEPGLKAVEMFKAVADGRIKALWIMATNPVDSMPDAGAVEASIKACPFVVVSDVLAETDTVRHAHVRLPATAWGEKDGTVTNSERRISRQRPFLAAPGEARPDWWIIAEVARRMGFGEAFAHKSPAGIFAEHAALSGFENDGERDFDISAYAAIDVEDYEGLAPFHWPAPSPGTPLWPAGRPEGGAQAQLQSEGGAQAGTRPEGATSIERQPTRFFADGNFYTPDRKARFIALRPTVETRITAAFPLVLNTGRIRDHWHTMTRTGKSPRLSQHIAEPFVEIHPEDAQRHGIGDADIARVSTPRGEVLVRVLVTTRQRPGSLFAPMHWTDQFAARGRLDTLTASLADPVSGQPALKHVAARIEKFTAGAFGFAVTRKRPVTMAADYWATARCRGGWRVELAFANDDIDWTAFAGSLFDAADAEMLAYHDREAGQHRIAAFQGEHLAGALFIAPGPVAVSRGWAAEQLGEVHASQRERFRIVAGRAGAERPDAGATVCSCFNIGVNQITAAVAAGCNSVEAIGATLKAGTNCGSCRSEIRTIIQACRVQAAE</sequence>
<dbReference type="GO" id="GO:0046872">
    <property type="term" value="F:metal ion binding"/>
    <property type="evidence" value="ECO:0007669"/>
    <property type="project" value="UniProtKB-KW"/>
</dbReference>
<dbReference type="Pfam" id="PF00384">
    <property type="entry name" value="Molybdopterin"/>
    <property type="match status" value="1"/>
</dbReference>
<dbReference type="Pfam" id="PF04324">
    <property type="entry name" value="Fer2_BFD"/>
    <property type="match status" value="1"/>
</dbReference>
<dbReference type="RefSeq" id="WP_015315952.1">
    <property type="nucleotide sequence ID" value="NC_019973.1"/>
</dbReference>
<dbReference type="GO" id="GO:0016491">
    <property type="term" value="F:oxidoreductase activity"/>
    <property type="evidence" value="ECO:0007669"/>
    <property type="project" value="UniProtKB-KW"/>
</dbReference>
<evidence type="ECO:0000256" key="10">
    <source>
        <dbReference type="ARBA" id="ARBA00023063"/>
    </source>
</evidence>
<dbReference type="SUPFAM" id="SSF50692">
    <property type="entry name" value="ADC-like"/>
    <property type="match status" value="1"/>
</dbReference>
<dbReference type="GO" id="GO:0051539">
    <property type="term" value="F:4 iron, 4 sulfur cluster binding"/>
    <property type="evidence" value="ECO:0007669"/>
    <property type="project" value="UniProtKB-KW"/>
</dbReference>
<dbReference type="Gene3D" id="3.40.50.740">
    <property type="match status" value="1"/>
</dbReference>
<dbReference type="Gene3D" id="2.20.25.90">
    <property type="entry name" value="ADC-like domains"/>
    <property type="match status" value="1"/>
</dbReference>
<dbReference type="InterPro" id="IPR041854">
    <property type="entry name" value="BFD-like_2Fe2S-bd_dom_sf"/>
</dbReference>
<dbReference type="Gene3D" id="3.40.228.10">
    <property type="entry name" value="Dimethylsulfoxide Reductase, domain 2"/>
    <property type="match status" value="1"/>
</dbReference>
<keyword evidence="4" id="KW-0004">4Fe-4S</keyword>
<gene>
    <name evidence="13" type="ordered locus">Mesau_02057</name>
</gene>
<dbReference type="eggNOG" id="COG0243">
    <property type="taxonomic scope" value="Bacteria"/>
</dbReference>
<dbReference type="PANTHER" id="PTHR43105:SF9">
    <property type="entry name" value="NADPH-FE(3+) OXIDOREDUCTASE SUBUNIT ALPHA"/>
    <property type="match status" value="1"/>
</dbReference>
<dbReference type="InterPro" id="IPR009010">
    <property type="entry name" value="Asp_de-COase-like_dom_sf"/>
</dbReference>
<dbReference type="InterPro" id="IPR027467">
    <property type="entry name" value="MopterinOxRdtase_cofactor_BS"/>
</dbReference>
<organism evidence="13 14">
    <name type="scientific">Mesorhizobium australicum (strain HAMBI 3006 / LMG 24608 / WSM2073)</name>
    <dbReference type="NCBI Taxonomy" id="754035"/>
    <lineage>
        <taxon>Bacteria</taxon>
        <taxon>Pseudomonadati</taxon>
        <taxon>Pseudomonadota</taxon>
        <taxon>Alphaproteobacteria</taxon>
        <taxon>Hyphomicrobiales</taxon>
        <taxon>Phyllobacteriaceae</taxon>
        <taxon>Mesorhizobium</taxon>
    </lineage>
</organism>
<evidence type="ECO:0000256" key="4">
    <source>
        <dbReference type="ARBA" id="ARBA00022485"/>
    </source>
</evidence>
<keyword evidence="6" id="KW-0479">Metal-binding</keyword>
<dbReference type="OrthoDB" id="9816402at2"/>
<keyword evidence="14" id="KW-1185">Reference proteome</keyword>
<dbReference type="GO" id="GO:0016020">
    <property type="term" value="C:membrane"/>
    <property type="evidence" value="ECO:0007669"/>
    <property type="project" value="TreeGrafter"/>
</dbReference>
<evidence type="ECO:0000256" key="1">
    <source>
        <dbReference type="ARBA" id="ARBA00001942"/>
    </source>
</evidence>
<evidence type="ECO:0000313" key="14">
    <source>
        <dbReference type="Proteomes" id="UP000010998"/>
    </source>
</evidence>
<evidence type="ECO:0000256" key="6">
    <source>
        <dbReference type="ARBA" id="ARBA00022723"/>
    </source>
</evidence>
<dbReference type="SMART" id="SM00926">
    <property type="entry name" value="Molybdop_Fe4S4"/>
    <property type="match status" value="1"/>
</dbReference>
<dbReference type="GO" id="GO:0042128">
    <property type="term" value="P:nitrate assimilation"/>
    <property type="evidence" value="ECO:0007669"/>
    <property type="project" value="UniProtKB-KW"/>
</dbReference>
<reference evidence="14" key="1">
    <citation type="submission" date="2012-02" db="EMBL/GenBank/DDBJ databases">
        <title>Complete sequence of Mesorhizobium australicum WSM2073.</title>
        <authorList>
            <person name="Lucas S."/>
            <person name="Han J."/>
            <person name="Lapidus A."/>
            <person name="Cheng J.-F."/>
            <person name="Goodwin L."/>
            <person name="Pitluck S."/>
            <person name="Peters L."/>
            <person name="Gu W."/>
            <person name="Detter J.C."/>
            <person name="Han C."/>
            <person name="Tapia R."/>
            <person name="Land M."/>
            <person name="Hauser L."/>
            <person name="Kyrpides N."/>
            <person name="Ivanova N."/>
            <person name="Pagani I."/>
            <person name="Reeve W.G."/>
            <person name="Howieson J.G."/>
            <person name="Tiwari R.P."/>
            <person name="O'Hara G.W."/>
            <person name="Atkins C.A."/>
            <person name="Ronson C.W."/>
            <person name="Nandasena K.G."/>
            <person name="Woyke T."/>
        </authorList>
    </citation>
    <scope>NUCLEOTIDE SEQUENCE [LARGE SCALE GENOMIC DNA]</scope>
    <source>
        <strain evidence="14">LMG 24608 / HAMBI 3006 / WSM2073</strain>
    </source>
</reference>
<evidence type="ECO:0000256" key="8">
    <source>
        <dbReference type="ARBA" id="ARBA00023004"/>
    </source>
</evidence>
<dbReference type="PROSITE" id="PS51669">
    <property type="entry name" value="4FE4S_MOW_BIS_MGD"/>
    <property type="match status" value="1"/>
</dbReference>
<keyword evidence="10" id="KW-0534">Nitrate assimilation</keyword>
<dbReference type="InterPro" id="IPR006657">
    <property type="entry name" value="MoPterin_dinucl-bd_dom"/>
</dbReference>
<evidence type="ECO:0000256" key="5">
    <source>
        <dbReference type="ARBA" id="ARBA00022505"/>
    </source>
</evidence>
<dbReference type="InterPro" id="IPR050123">
    <property type="entry name" value="Prok_molybdopt-oxidoreductase"/>
</dbReference>
<dbReference type="InterPro" id="IPR006963">
    <property type="entry name" value="Mopterin_OxRdtase_4Fe-4S_dom"/>
</dbReference>
<keyword evidence="7" id="KW-0560">Oxidoreductase</keyword>
<protein>
    <submittedName>
        <fullName evidence="13">Anaerobic dehydrogenase, typically selenocysteine-containing</fullName>
    </submittedName>
</protein>
<evidence type="ECO:0000256" key="9">
    <source>
        <dbReference type="ARBA" id="ARBA00023014"/>
    </source>
</evidence>
<dbReference type="Proteomes" id="UP000010998">
    <property type="component" value="Chromosome"/>
</dbReference>
<keyword evidence="9" id="KW-0411">Iron-sulfur</keyword>
<comment type="cofactor">
    <cofactor evidence="1">
        <name>Mo-bis(molybdopterin guanine dinucleotide)</name>
        <dbReference type="ChEBI" id="CHEBI:60539"/>
    </cofactor>
</comment>
<dbReference type="Gene3D" id="2.40.40.20">
    <property type="match status" value="1"/>
</dbReference>
<accession>L0KIX8</accession>
<dbReference type="Gene3D" id="1.10.10.1100">
    <property type="entry name" value="BFD-like [2Fe-2S]-binding domain"/>
    <property type="match status" value="1"/>
</dbReference>
<proteinExistence type="inferred from homology"/>
<dbReference type="Pfam" id="PF01568">
    <property type="entry name" value="Molydop_binding"/>
    <property type="match status" value="1"/>
</dbReference>
<dbReference type="HOGENOM" id="CLU_000422_13_4_5"/>
<dbReference type="STRING" id="754035.Mesau_02057"/>